<name>A0A1G6YTK4_9EURY</name>
<evidence type="ECO:0000313" key="4">
    <source>
        <dbReference type="Proteomes" id="UP000199320"/>
    </source>
</evidence>
<gene>
    <name evidence="3" type="ORF">SAMN04488694_15118</name>
    <name evidence="2" type="ORF">SAMN05192552_10728</name>
</gene>
<evidence type="ECO:0000256" key="1">
    <source>
        <dbReference type="SAM" id="Phobius"/>
    </source>
</evidence>
<organism evidence="2 5">
    <name type="scientific">Natrinema hispanicum</name>
    <dbReference type="NCBI Taxonomy" id="392421"/>
    <lineage>
        <taxon>Archaea</taxon>
        <taxon>Methanobacteriati</taxon>
        <taxon>Methanobacteriota</taxon>
        <taxon>Stenosarchaea group</taxon>
        <taxon>Halobacteria</taxon>
        <taxon>Halobacteriales</taxon>
        <taxon>Natrialbaceae</taxon>
        <taxon>Natrinema</taxon>
    </lineage>
</organism>
<protein>
    <submittedName>
        <fullName evidence="2">Uncharacterized protein</fullName>
    </submittedName>
</protein>
<reference evidence="4 5" key="1">
    <citation type="submission" date="2016-10" db="EMBL/GenBank/DDBJ databases">
        <authorList>
            <person name="Varghese N."/>
            <person name="Submissions S."/>
        </authorList>
    </citation>
    <scope>NUCLEOTIDE SEQUENCE [LARGE SCALE GENOMIC DNA]</scope>
    <source>
        <strain evidence="2 5">CDM_1</strain>
        <strain evidence="4">CDM_6</strain>
    </source>
</reference>
<keyword evidence="4" id="KW-1185">Reference proteome</keyword>
<dbReference type="EMBL" id="FOIC01000051">
    <property type="protein sequence ID" value="SEU11932.1"/>
    <property type="molecule type" value="Genomic_DNA"/>
</dbReference>
<sequence length="30" mass="3167">MTNQHKKQLGLISGILGILGSLLVIYLGSV</sequence>
<evidence type="ECO:0000313" key="2">
    <source>
        <dbReference type="EMBL" id="SDD92977.1"/>
    </source>
</evidence>
<accession>A0A1G6YTK4</accession>
<evidence type="ECO:0000313" key="5">
    <source>
        <dbReference type="Proteomes" id="UP000324021"/>
    </source>
</evidence>
<proteinExistence type="predicted"/>
<evidence type="ECO:0000313" key="3">
    <source>
        <dbReference type="EMBL" id="SEU11932.1"/>
    </source>
</evidence>
<dbReference type="EMBL" id="FMZP01000072">
    <property type="protein sequence ID" value="SDD92977.1"/>
    <property type="molecule type" value="Genomic_DNA"/>
</dbReference>
<dbReference type="Proteomes" id="UP000324021">
    <property type="component" value="Unassembled WGS sequence"/>
</dbReference>
<keyword evidence="1" id="KW-0812">Transmembrane</keyword>
<keyword evidence="1" id="KW-0472">Membrane</keyword>
<keyword evidence="1" id="KW-1133">Transmembrane helix</keyword>
<dbReference type="Proteomes" id="UP000199320">
    <property type="component" value="Unassembled WGS sequence"/>
</dbReference>
<feature type="transmembrane region" description="Helical" evidence="1">
    <location>
        <begin position="9"/>
        <end position="28"/>
    </location>
</feature>
<reference evidence="3" key="2">
    <citation type="submission" date="2016-10" db="EMBL/GenBank/DDBJ databases">
        <authorList>
            <person name="de Groot N.N."/>
        </authorList>
    </citation>
    <scope>NUCLEOTIDE SEQUENCE [LARGE SCALE GENOMIC DNA]</scope>
    <source>
        <strain evidence="3">CDM_6</strain>
    </source>
</reference>
<dbReference type="AlphaFoldDB" id="A0A1G6YTK4"/>